<proteinExistence type="inferred from homology"/>
<dbReference type="InterPro" id="IPR036026">
    <property type="entry name" value="Seven-hairpin_glycosidases"/>
</dbReference>
<dbReference type="GO" id="GO:0036503">
    <property type="term" value="P:ERAD pathway"/>
    <property type="evidence" value="ECO:0007669"/>
    <property type="project" value="UniProtKB-ARBA"/>
</dbReference>
<feature type="active site" evidence="6">
    <location>
        <position position="320"/>
    </location>
</feature>
<evidence type="ECO:0000256" key="1">
    <source>
        <dbReference type="ARBA" id="ARBA00001913"/>
    </source>
</evidence>
<dbReference type="FunFam" id="1.50.10.10:FF:000037">
    <property type="entry name" value="alpha-1,2-Mannosidase"/>
    <property type="match status" value="1"/>
</dbReference>
<evidence type="ECO:0000256" key="5">
    <source>
        <dbReference type="ARBA" id="ARBA00023157"/>
    </source>
</evidence>
<keyword evidence="10" id="KW-1133">Transmembrane helix</keyword>
<dbReference type="InterPro" id="IPR050749">
    <property type="entry name" value="Glycosyl_Hydrolase_47"/>
</dbReference>
<dbReference type="EC" id="3.2.1.-" evidence="9"/>
<evidence type="ECO:0000256" key="10">
    <source>
        <dbReference type="SAM" id="Phobius"/>
    </source>
</evidence>
<evidence type="ECO:0000256" key="7">
    <source>
        <dbReference type="PIRSR" id="PIRSR601382-2"/>
    </source>
</evidence>
<dbReference type="GO" id="GO:0005975">
    <property type="term" value="P:carbohydrate metabolic process"/>
    <property type="evidence" value="ECO:0007669"/>
    <property type="project" value="InterPro"/>
</dbReference>
<evidence type="ECO:0000256" key="8">
    <source>
        <dbReference type="PIRSR" id="PIRSR601382-3"/>
    </source>
</evidence>
<feature type="binding site" evidence="7">
    <location>
        <position position="592"/>
    </location>
    <ligand>
        <name>Ca(2+)</name>
        <dbReference type="ChEBI" id="CHEBI:29108"/>
    </ligand>
</feature>
<dbReference type="SUPFAM" id="SSF48225">
    <property type="entry name" value="Seven-hairpin glycosidases"/>
    <property type="match status" value="1"/>
</dbReference>
<evidence type="ECO:0000313" key="11">
    <source>
        <dbReference type="EMBL" id="KAK0652432.1"/>
    </source>
</evidence>
<feature type="active site" evidence="6">
    <location>
        <position position="504"/>
    </location>
</feature>
<dbReference type="GO" id="GO:0005783">
    <property type="term" value="C:endoplasmic reticulum"/>
    <property type="evidence" value="ECO:0007669"/>
    <property type="project" value="TreeGrafter"/>
</dbReference>
<dbReference type="InterPro" id="IPR001382">
    <property type="entry name" value="Glyco_hydro_47"/>
</dbReference>
<keyword evidence="5 8" id="KW-1015">Disulfide bond</keyword>
<dbReference type="GO" id="GO:0016020">
    <property type="term" value="C:membrane"/>
    <property type="evidence" value="ECO:0007669"/>
    <property type="project" value="InterPro"/>
</dbReference>
<evidence type="ECO:0000256" key="9">
    <source>
        <dbReference type="RuleBase" id="RU361193"/>
    </source>
</evidence>
<dbReference type="EMBL" id="JAULSV010000002">
    <property type="protein sequence ID" value="KAK0652432.1"/>
    <property type="molecule type" value="Genomic_DNA"/>
</dbReference>
<keyword evidence="7" id="KW-0106">Calcium</keyword>
<keyword evidence="9" id="KW-0326">Glycosidase</keyword>
<dbReference type="PRINTS" id="PR00747">
    <property type="entry name" value="GLYHDRLASE47"/>
</dbReference>
<dbReference type="PANTHER" id="PTHR11742">
    <property type="entry name" value="MANNOSYL-OLIGOSACCHARIDE ALPHA-1,2-MANNOSIDASE-RELATED"/>
    <property type="match status" value="1"/>
</dbReference>
<feature type="transmembrane region" description="Helical" evidence="10">
    <location>
        <begin position="12"/>
        <end position="29"/>
    </location>
</feature>
<dbReference type="PANTHER" id="PTHR11742:SF89">
    <property type="entry name" value="ALPHA-1,2-MANNOSIDASE"/>
    <property type="match status" value="1"/>
</dbReference>
<evidence type="ECO:0000256" key="4">
    <source>
        <dbReference type="ARBA" id="ARBA00022801"/>
    </source>
</evidence>
<keyword evidence="10" id="KW-0472">Membrane</keyword>
<reference evidence="11" key="1">
    <citation type="submission" date="2023-06" db="EMBL/GenBank/DDBJ databases">
        <title>Genome-scale phylogeny and comparative genomics of the fungal order Sordariales.</title>
        <authorList>
            <consortium name="Lawrence Berkeley National Laboratory"/>
            <person name="Hensen N."/>
            <person name="Bonometti L."/>
            <person name="Westerberg I."/>
            <person name="Brannstrom I.O."/>
            <person name="Guillou S."/>
            <person name="Cros-Aarteil S."/>
            <person name="Calhoun S."/>
            <person name="Haridas S."/>
            <person name="Kuo A."/>
            <person name="Mondo S."/>
            <person name="Pangilinan J."/>
            <person name="Riley R."/>
            <person name="Labutti K."/>
            <person name="Andreopoulos B."/>
            <person name="Lipzen A."/>
            <person name="Chen C."/>
            <person name="Yanf M."/>
            <person name="Daum C."/>
            <person name="Ng V."/>
            <person name="Clum A."/>
            <person name="Steindorff A."/>
            <person name="Ohm R."/>
            <person name="Martin F."/>
            <person name="Silar P."/>
            <person name="Natvig D."/>
            <person name="Lalanne C."/>
            <person name="Gautier V."/>
            <person name="Ament-Velasquez S.L."/>
            <person name="Kruys A."/>
            <person name="Hutchinson M.I."/>
            <person name="Powell A.J."/>
            <person name="Barry K."/>
            <person name="Miller A.N."/>
            <person name="Grigoriev I.V."/>
            <person name="Debuchy R."/>
            <person name="Gladieux P."/>
            <person name="Thoren M.H."/>
            <person name="Johannesson H."/>
        </authorList>
    </citation>
    <scope>NUCLEOTIDE SEQUENCE</scope>
    <source>
        <strain evidence="11">SMH2532-1</strain>
    </source>
</reference>
<evidence type="ECO:0000256" key="6">
    <source>
        <dbReference type="PIRSR" id="PIRSR601382-1"/>
    </source>
</evidence>
<accession>A0AA40CVS0</accession>
<evidence type="ECO:0000256" key="2">
    <source>
        <dbReference type="ARBA" id="ARBA00004922"/>
    </source>
</evidence>
<dbReference type="InterPro" id="IPR012341">
    <property type="entry name" value="6hp_glycosidase-like_sf"/>
</dbReference>
<dbReference type="Proteomes" id="UP001174936">
    <property type="component" value="Unassembled WGS sequence"/>
</dbReference>
<comment type="cofactor">
    <cofactor evidence="1 7">
        <name>Ca(2+)</name>
        <dbReference type="ChEBI" id="CHEBI:29108"/>
    </cofactor>
</comment>
<sequence>MLSLTRRRNGLYLLAGLIFTFVLLSYRNLDRDYLPLRLQPPGFRSGTKPAAGSRWRRLKTQYPVPAGSMRQLPTGTPLALPRVQKTFGPESDTDRGTRLIRQQRVKDAFLRCWNAYRANAWMSDELRPVTGGRRDVFGGWGATLVDSLDTLWIMGLRTEFDEAVAAVANISFDTTKLKEISVFETNIRYLGGFLAAYDLSGDKRLLDKAIEVGEMLYVAFDTPNRMPVTRWDLNGAARGRKQEASSHVLLAELGTFSLEFTRLSMITGDPKWFDASQRITEALHKQQNQTHLPGMWPVVVDAKEMKFNQHTDHTLGAMADSWFEYLPKMYAMVGGLLPEYREMYEVAMSAAIRHNLFRPMVPGEDNILMSGLVHARTRNGETETKLRPESQHLVCFAGGLLALGGRLIEKQLHIDKGEKITDGCVWAYKAMPLGIMPETFYVVPCQSITECKWDEKKWVEGVVEMSGSGNEKVSSEKAKSIIEYKRFPKGFTAIPDTRYHLRPEAIESVFVLYRITGRKDLVESAWDMFQAIDSNTRTELANSALMDITVTEQAPTMSDTMESFWLGETLKYFYLTFSEPDLISLDEYVFNTEAHPLKRLLP</sequence>
<comment type="similarity">
    <text evidence="3 9">Belongs to the glycosyl hydrolase 47 family.</text>
</comment>
<keyword evidence="12" id="KW-1185">Reference proteome</keyword>
<name>A0AA40CVS0_9PEZI</name>
<dbReference type="Gene3D" id="1.50.10.10">
    <property type="match status" value="1"/>
</dbReference>
<feature type="active site" description="Proton donor" evidence="6">
    <location>
        <position position="184"/>
    </location>
</feature>
<evidence type="ECO:0000256" key="3">
    <source>
        <dbReference type="ARBA" id="ARBA00007658"/>
    </source>
</evidence>
<protein>
    <recommendedName>
        <fullName evidence="9">alpha-1,2-Mannosidase</fullName>
        <ecNumber evidence="9">3.2.1.-</ecNumber>
    </recommendedName>
</protein>
<keyword evidence="7" id="KW-0479">Metal-binding</keyword>
<dbReference type="AlphaFoldDB" id="A0AA40CVS0"/>
<gene>
    <name evidence="11" type="ORF">B0T16DRAFT_406181</name>
</gene>
<keyword evidence="4 9" id="KW-0378">Hydrolase</keyword>
<comment type="pathway">
    <text evidence="2">Protein modification; protein glycosylation.</text>
</comment>
<keyword evidence="10" id="KW-0812">Transmembrane</keyword>
<organism evidence="11 12">
    <name type="scientific">Cercophora newfieldiana</name>
    <dbReference type="NCBI Taxonomy" id="92897"/>
    <lineage>
        <taxon>Eukaryota</taxon>
        <taxon>Fungi</taxon>
        <taxon>Dikarya</taxon>
        <taxon>Ascomycota</taxon>
        <taxon>Pezizomycotina</taxon>
        <taxon>Sordariomycetes</taxon>
        <taxon>Sordariomycetidae</taxon>
        <taxon>Sordariales</taxon>
        <taxon>Lasiosphaeriaceae</taxon>
        <taxon>Cercophora</taxon>
    </lineage>
</organism>
<evidence type="ECO:0000313" key="12">
    <source>
        <dbReference type="Proteomes" id="UP001174936"/>
    </source>
</evidence>
<feature type="disulfide bond" evidence="8">
    <location>
        <begin position="395"/>
        <end position="424"/>
    </location>
</feature>
<dbReference type="GO" id="GO:0004571">
    <property type="term" value="F:mannosyl-oligosaccharide 1,2-alpha-mannosidase activity"/>
    <property type="evidence" value="ECO:0007669"/>
    <property type="project" value="InterPro"/>
</dbReference>
<dbReference type="GO" id="GO:0005509">
    <property type="term" value="F:calcium ion binding"/>
    <property type="evidence" value="ECO:0007669"/>
    <property type="project" value="InterPro"/>
</dbReference>
<comment type="caution">
    <text evidence="11">The sequence shown here is derived from an EMBL/GenBank/DDBJ whole genome shotgun (WGS) entry which is preliminary data.</text>
</comment>
<feature type="active site" description="Proton donor" evidence="6">
    <location>
        <position position="438"/>
    </location>
</feature>
<dbReference type="Pfam" id="PF01532">
    <property type="entry name" value="Glyco_hydro_47"/>
    <property type="match status" value="1"/>
</dbReference>